<evidence type="ECO:0000313" key="2">
    <source>
        <dbReference type="Proteomes" id="UP001412239"/>
    </source>
</evidence>
<dbReference type="Proteomes" id="UP001412239">
    <property type="component" value="Unassembled WGS sequence"/>
</dbReference>
<keyword evidence="2" id="KW-1185">Reference proteome</keyword>
<gene>
    <name evidence="1" type="ORF">GSTUAT00002660001</name>
</gene>
<organism evidence="1 2">
    <name type="scientific">Tuber aestivum</name>
    <name type="common">summer truffle</name>
    <dbReference type="NCBI Taxonomy" id="59557"/>
    <lineage>
        <taxon>Eukaryota</taxon>
        <taxon>Fungi</taxon>
        <taxon>Dikarya</taxon>
        <taxon>Ascomycota</taxon>
        <taxon>Pezizomycotina</taxon>
        <taxon>Pezizomycetes</taxon>
        <taxon>Pezizales</taxon>
        <taxon>Tuberaceae</taxon>
        <taxon>Tuber</taxon>
    </lineage>
</organism>
<proteinExistence type="predicted"/>
<protein>
    <submittedName>
        <fullName evidence="1">Uncharacterized protein</fullName>
    </submittedName>
</protein>
<name>A0A292Q3A6_9PEZI</name>
<dbReference type="AlphaFoldDB" id="A0A292Q3A6"/>
<reference evidence="1" key="1">
    <citation type="submission" date="2015-10" db="EMBL/GenBank/DDBJ databases">
        <authorList>
            <person name="Regsiter A."/>
            <person name="william w."/>
        </authorList>
    </citation>
    <scope>NUCLEOTIDE SEQUENCE</scope>
    <source>
        <strain evidence="1">Montdore</strain>
    </source>
</reference>
<evidence type="ECO:0000313" key="1">
    <source>
        <dbReference type="EMBL" id="CUS13213.1"/>
    </source>
</evidence>
<dbReference type="EMBL" id="LN890976">
    <property type="protein sequence ID" value="CUS13213.1"/>
    <property type="molecule type" value="Genomic_DNA"/>
</dbReference>
<accession>A0A292Q3A6</accession>
<sequence length="157" mass="17168">MEGFVLMTKLARTHDKTLNQQEITKVVWKKILHTVASRYAAAVNRGEGTEEVRKGRIRKYLLEGASLAKGGEEGWMDGLRKLGFLGSGDLLALAMLPGEVRWIESVAGEAMSKWIGWLGEVQGIGGGAKECITAIRGRWGGEVEDVVDGIDWEGEIL</sequence>